<comment type="similarity">
    <text evidence="1">Belongs to the LytR/CpsA/Psr (LCP) family.</text>
</comment>
<proteinExistence type="inferred from homology"/>
<dbReference type="AlphaFoldDB" id="A0A564SR06"/>
<feature type="domain" description="Cell envelope-related transcriptional attenuator" evidence="4">
    <location>
        <begin position="93"/>
        <end position="250"/>
    </location>
</feature>
<accession>A0A564SR06</accession>
<protein>
    <submittedName>
        <fullName evidence="5">Transcriptional regulator LytR</fullName>
    </submittedName>
</protein>
<keyword evidence="3" id="KW-0812">Transmembrane</keyword>
<feature type="compositionally biased region" description="Basic and acidic residues" evidence="2">
    <location>
        <begin position="370"/>
        <end position="383"/>
    </location>
</feature>
<feature type="region of interest" description="Disordered" evidence="2">
    <location>
        <begin position="363"/>
        <end position="383"/>
    </location>
</feature>
<dbReference type="InterPro" id="IPR004474">
    <property type="entry name" value="LytR_CpsA_psr"/>
</dbReference>
<dbReference type="Gene3D" id="3.40.630.190">
    <property type="entry name" value="LCP protein"/>
    <property type="match status" value="1"/>
</dbReference>
<evidence type="ECO:0000313" key="6">
    <source>
        <dbReference type="Proteomes" id="UP000358366"/>
    </source>
</evidence>
<dbReference type="InterPro" id="IPR050922">
    <property type="entry name" value="LytR/CpsA/Psr_CW_biosynth"/>
</dbReference>
<evidence type="ECO:0000259" key="4">
    <source>
        <dbReference type="Pfam" id="PF03816"/>
    </source>
</evidence>
<evidence type="ECO:0000256" key="3">
    <source>
        <dbReference type="SAM" id="Phobius"/>
    </source>
</evidence>
<name>A0A564SR06_9FIRM</name>
<keyword evidence="3" id="KW-1133">Transmembrane helix</keyword>
<evidence type="ECO:0000313" key="5">
    <source>
        <dbReference type="EMBL" id="VUW97584.1"/>
    </source>
</evidence>
<evidence type="ECO:0000256" key="1">
    <source>
        <dbReference type="ARBA" id="ARBA00006068"/>
    </source>
</evidence>
<evidence type="ECO:0000256" key="2">
    <source>
        <dbReference type="SAM" id="MobiDB-lite"/>
    </source>
</evidence>
<gene>
    <name evidence="5" type="primary">lytR_2</name>
    <name evidence="5" type="ORF">DFSSTS7063_00698</name>
</gene>
<dbReference type="Pfam" id="PF03816">
    <property type="entry name" value="LytR_cpsA_psr"/>
    <property type="match status" value="1"/>
</dbReference>
<dbReference type="PANTHER" id="PTHR33392:SF6">
    <property type="entry name" value="POLYISOPRENYL-TEICHOIC ACID--PEPTIDOGLYCAN TEICHOIC ACID TRANSFERASE TAGU"/>
    <property type="match status" value="1"/>
</dbReference>
<dbReference type="Proteomes" id="UP000358366">
    <property type="component" value="Unassembled WGS sequence"/>
</dbReference>
<feature type="transmembrane region" description="Helical" evidence="3">
    <location>
        <begin position="27"/>
        <end position="48"/>
    </location>
</feature>
<dbReference type="EMBL" id="CABHNI010000013">
    <property type="protein sequence ID" value="VUW97584.1"/>
    <property type="molecule type" value="Genomic_DNA"/>
</dbReference>
<keyword evidence="3" id="KW-0472">Membrane</keyword>
<sequence>MAKKRLNKRQARIEREKRLKRRKRKRLAIIFIELLILVGLGVVAYGMFVMDKMDTTTLNKSDLKVYKSTGDYTNIALFGLDSREGELDGGVQSDCIMIASINNKTNEVKLISVFRDTLLKVGDEKYGKANSAYNIGGPTDAIALLNRNLDMDIEKYISVNFNVMADIVDDIGGIEVDMTEEEVEWTNQYCGETAAVVGRAPHSTLSGSGVQKLDGVQAVSYARIRYTEGMDFKRTQRQRIVLEKIVKKAQKANVITLNNIINSVMPQISTNLTAGNMLALAAHAKDYKLGEMSGFPFEVTTCEKVKGHKGSYATAVGLEKNVSELHQFLFGKENYEPSKTVQDISDEIIYMTGVDPETYKETTDYTYKNGGEDTAQKSDDKNE</sequence>
<dbReference type="RefSeq" id="WP_144123638.1">
    <property type="nucleotide sequence ID" value="NZ_CABHNI010000013.1"/>
</dbReference>
<organism evidence="5 6">
    <name type="scientific">Dorea formicigenerans</name>
    <dbReference type="NCBI Taxonomy" id="39486"/>
    <lineage>
        <taxon>Bacteria</taxon>
        <taxon>Bacillati</taxon>
        <taxon>Bacillota</taxon>
        <taxon>Clostridia</taxon>
        <taxon>Lachnospirales</taxon>
        <taxon>Lachnospiraceae</taxon>
        <taxon>Dorea</taxon>
    </lineage>
</organism>
<dbReference type="NCBIfam" id="TIGR00350">
    <property type="entry name" value="lytR_cpsA_psr"/>
    <property type="match status" value="1"/>
</dbReference>
<reference evidence="5 6" key="1">
    <citation type="submission" date="2019-07" db="EMBL/GenBank/DDBJ databases">
        <authorList>
            <person name="Hibberd C M."/>
            <person name="Gehrig L. J."/>
            <person name="Chang H.-W."/>
            <person name="Venkatesh S."/>
        </authorList>
    </citation>
    <scope>NUCLEOTIDE SEQUENCE [LARGE SCALE GENOMIC DNA]</scope>
    <source>
        <strain evidence="5">Dorea_formicigenerans_SSTS_Bg7063</strain>
    </source>
</reference>
<dbReference type="PANTHER" id="PTHR33392">
    <property type="entry name" value="POLYISOPRENYL-TEICHOIC ACID--PEPTIDOGLYCAN TEICHOIC ACID TRANSFERASE TAGU"/>
    <property type="match status" value="1"/>
</dbReference>